<accession>A0A812GAQ6</accession>
<keyword evidence="2" id="KW-1185">Reference proteome</keyword>
<dbReference type="Proteomes" id="UP000604046">
    <property type="component" value="Unassembled WGS sequence"/>
</dbReference>
<protein>
    <submittedName>
        <fullName evidence="1">Uncharacterized protein</fullName>
    </submittedName>
</protein>
<gene>
    <name evidence="1" type="ORF">SNAT2548_LOCUS111</name>
</gene>
<evidence type="ECO:0000313" key="1">
    <source>
        <dbReference type="EMBL" id="CAE6911388.1"/>
    </source>
</evidence>
<dbReference type="AlphaFoldDB" id="A0A812GAQ6"/>
<sequence length="528" mass="58557">MAAAHSARRSGLRLAERSSTLLLRGAWAGWQSGRLLLRAELRLRDTERAAAELQRLRGEKMIVWHLISGLRPLLHRGLLAWARVANQKGARNKAAMALLSGSNRGIQAGCFSAWRGRLFAWRRALCLARATLQKPTQELLRSTLAAWVEARQWQEGHRRAKVDLRGRVADVADWHVSRNQSLHLLGRTFWAWQGRGRAHQAATAALQALLLQRQQNVAAAIFTLWHRLLQNAAGMRALSIVEAAAVFSEWHRATSSVQKWRLIQDRKTRVADFRDRSLRLIDRRGSGQCPALLQSALLAWAKITCGRKAAVRAAAALTAAATALLLGQVLFRWCELCALIRRAVNDRERAQTEGDLEARGSSASQVLAAQRSRALRAQAFLAWATRRRPQRSLLATWAPRRAERSLRGRLFMSWRIWASRLKSGRRIAAAKALGGEASLAHAAFAALRGAAAQGRVTAVEELASSQLTGLVDWQGLLVLWSSGLLVPWFPGPVALPADAKATIVGTMQWLQGAPAENEWRRVISRVSM</sequence>
<proteinExistence type="predicted"/>
<reference evidence="1" key="1">
    <citation type="submission" date="2021-02" db="EMBL/GenBank/DDBJ databases">
        <authorList>
            <person name="Dougan E. K."/>
            <person name="Rhodes N."/>
            <person name="Thang M."/>
            <person name="Chan C."/>
        </authorList>
    </citation>
    <scope>NUCLEOTIDE SEQUENCE</scope>
</reference>
<comment type="caution">
    <text evidence="1">The sequence shown here is derived from an EMBL/GenBank/DDBJ whole genome shotgun (WGS) entry which is preliminary data.</text>
</comment>
<evidence type="ECO:0000313" key="2">
    <source>
        <dbReference type="Proteomes" id="UP000604046"/>
    </source>
</evidence>
<dbReference type="EMBL" id="CAJNDS010000002">
    <property type="protein sequence ID" value="CAE6911388.1"/>
    <property type="molecule type" value="Genomic_DNA"/>
</dbReference>
<organism evidence="1 2">
    <name type="scientific">Symbiodinium natans</name>
    <dbReference type="NCBI Taxonomy" id="878477"/>
    <lineage>
        <taxon>Eukaryota</taxon>
        <taxon>Sar</taxon>
        <taxon>Alveolata</taxon>
        <taxon>Dinophyceae</taxon>
        <taxon>Suessiales</taxon>
        <taxon>Symbiodiniaceae</taxon>
        <taxon>Symbiodinium</taxon>
    </lineage>
</organism>
<dbReference type="OrthoDB" id="10678167at2759"/>
<name>A0A812GAQ6_9DINO</name>